<dbReference type="Gene3D" id="3.40.190.10">
    <property type="entry name" value="Periplasmic binding protein-like II"/>
    <property type="match status" value="1"/>
</dbReference>
<evidence type="ECO:0000259" key="5">
    <source>
        <dbReference type="PROSITE" id="PS50931"/>
    </source>
</evidence>
<dbReference type="PANTHER" id="PTHR30126">
    <property type="entry name" value="HTH-TYPE TRANSCRIPTIONAL REGULATOR"/>
    <property type="match status" value="1"/>
</dbReference>
<accession>A0A6S7C5W3</accession>
<dbReference type="RefSeq" id="WP_175195967.1">
    <property type="nucleotide sequence ID" value="NZ_CADIJO010000035.1"/>
</dbReference>
<evidence type="ECO:0000313" key="6">
    <source>
        <dbReference type="EMBL" id="CAB3740712.1"/>
    </source>
</evidence>
<evidence type="ECO:0000256" key="1">
    <source>
        <dbReference type="ARBA" id="ARBA00009437"/>
    </source>
</evidence>
<dbReference type="Pfam" id="PF00126">
    <property type="entry name" value="HTH_1"/>
    <property type="match status" value="1"/>
</dbReference>
<name>A0A6S7C5W3_9BURK</name>
<organism evidence="6 7">
    <name type="scientific">Achromobacter deleyi</name>
    <dbReference type="NCBI Taxonomy" id="1353891"/>
    <lineage>
        <taxon>Bacteria</taxon>
        <taxon>Pseudomonadati</taxon>
        <taxon>Pseudomonadota</taxon>
        <taxon>Betaproteobacteria</taxon>
        <taxon>Burkholderiales</taxon>
        <taxon>Alcaligenaceae</taxon>
        <taxon>Achromobacter</taxon>
    </lineage>
</organism>
<dbReference type="SUPFAM" id="SSF53850">
    <property type="entry name" value="Periplasmic binding protein-like II"/>
    <property type="match status" value="1"/>
</dbReference>
<dbReference type="GO" id="GO:0003700">
    <property type="term" value="F:DNA-binding transcription factor activity"/>
    <property type="evidence" value="ECO:0007669"/>
    <property type="project" value="InterPro"/>
</dbReference>
<keyword evidence="3" id="KW-0238">DNA-binding</keyword>
<dbReference type="GO" id="GO:0000976">
    <property type="term" value="F:transcription cis-regulatory region binding"/>
    <property type="evidence" value="ECO:0007669"/>
    <property type="project" value="TreeGrafter"/>
</dbReference>
<keyword evidence="2" id="KW-0805">Transcription regulation</keyword>
<evidence type="ECO:0000313" key="7">
    <source>
        <dbReference type="Proteomes" id="UP000494111"/>
    </source>
</evidence>
<reference evidence="6 7" key="1">
    <citation type="submission" date="2020-04" db="EMBL/GenBank/DDBJ databases">
        <authorList>
            <person name="De Canck E."/>
        </authorList>
    </citation>
    <scope>NUCLEOTIDE SEQUENCE [LARGE SCALE GENOMIC DNA]</scope>
    <source>
        <strain evidence="6 7">LMG 3458</strain>
    </source>
</reference>
<dbReference type="PRINTS" id="PR00039">
    <property type="entry name" value="HTHLYSR"/>
</dbReference>
<protein>
    <submittedName>
        <fullName evidence="6">HTH-type transcriptional regulator ArgP</fullName>
    </submittedName>
</protein>
<dbReference type="InterPro" id="IPR005119">
    <property type="entry name" value="LysR_subst-bd"/>
</dbReference>
<dbReference type="Proteomes" id="UP000494111">
    <property type="component" value="Unassembled WGS sequence"/>
</dbReference>
<comment type="similarity">
    <text evidence="1">Belongs to the LysR transcriptional regulatory family.</text>
</comment>
<evidence type="ECO:0000256" key="4">
    <source>
        <dbReference type="ARBA" id="ARBA00023163"/>
    </source>
</evidence>
<sequence length="303" mass="32167">MNLSQLAHLVALLETGSFTRAAESLHLSQPAFSRSIQLLEAELGAPLVDRIGKRNEATPLGRQVAQRARRVLAEVHEIRREAEMLAQGQTGSVALGLGAAPSALLSVPLMRRMLHAHPALRVKLSRGPTDSLLVSLRERTLDALVVHVRTLDNDADLDVAPMPALASGFVCRPGHPLLKGARPSLPQVLAYPVMSTGLSPEIARRVAAARPDGFALHRESEDIACLLDIAAQSDAVFLGVLASAAAQIAHGALARVPPPADFDIAAHFAFVTLRGRSESPATRIAREICFDQIGLAAGELSPP</sequence>
<dbReference type="FunFam" id="1.10.10.10:FF:000001">
    <property type="entry name" value="LysR family transcriptional regulator"/>
    <property type="match status" value="1"/>
</dbReference>
<dbReference type="AlphaFoldDB" id="A0A6S7C5W3"/>
<dbReference type="CDD" id="cd05466">
    <property type="entry name" value="PBP2_LTTR_substrate"/>
    <property type="match status" value="1"/>
</dbReference>
<dbReference type="Gene3D" id="1.10.10.10">
    <property type="entry name" value="Winged helix-like DNA-binding domain superfamily/Winged helix DNA-binding domain"/>
    <property type="match status" value="1"/>
</dbReference>
<dbReference type="Pfam" id="PF03466">
    <property type="entry name" value="LysR_substrate"/>
    <property type="match status" value="1"/>
</dbReference>
<feature type="domain" description="HTH lysR-type" evidence="5">
    <location>
        <begin position="1"/>
        <end position="58"/>
    </location>
</feature>
<dbReference type="InterPro" id="IPR000847">
    <property type="entry name" value="LysR_HTH_N"/>
</dbReference>
<gene>
    <name evidence="6" type="primary">argP_5</name>
    <name evidence="6" type="ORF">LMG3458_05753</name>
</gene>
<dbReference type="InterPro" id="IPR036388">
    <property type="entry name" value="WH-like_DNA-bd_sf"/>
</dbReference>
<evidence type="ECO:0000256" key="3">
    <source>
        <dbReference type="ARBA" id="ARBA00023125"/>
    </source>
</evidence>
<evidence type="ECO:0000256" key="2">
    <source>
        <dbReference type="ARBA" id="ARBA00023015"/>
    </source>
</evidence>
<dbReference type="PROSITE" id="PS50931">
    <property type="entry name" value="HTH_LYSR"/>
    <property type="match status" value="1"/>
</dbReference>
<dbReference type="SUPFAM" id="SSF46785">
    <property type="entry name" value="Winged helix' DNA-binding domain"/>
    <property type="match status" value="1"/>
</dbReference>
<dbReference type="EMBL" id="CADIJO010000035">
    <property type="protein sequence ID" value="CAB3740712.1"/>
    <property type="molecule type" value="Genomic_DNA"/>
</dbReference>
<keyword evidence="4" id="KW-0804">Transcription</keyword>
<dbReference type="PANTHER" id="PTHR30126:SF98">
    <property type="entry name" value="HTH-TYPE TRANSCRIPTIONAL ACTIVATOR BAUR"/>
    <property type="match status" value="1"/>
</dbReference>
<proteinExistence type="inferred from homology"/>
<dbReference type="InterPro" id="IPR036390">
    <property type="entry name" value="WH_DNA-bd_sf"/>
</dbReference>